<dbReference type="InterPro" id="IPR050571">
    <property type="entry name" value="Class-IV_PLP-Dep_Aminotrnsfr"/>
</dbReference>
<organism evidence="13">
    <name type="scientific">Sediminibacterium sp. KACHI17</name>
    <dbReference type="NCBI Taxonomy" id="1751071"/>
    <lineage>
        <taxon>Bacteria</taxon>
        <taxon>Pseudomonadati</taxon>
        <taxon>Bacteroidota</taxon>
        <taxon>Chitinophagia</taxon>
        <taxon>Chitinophagales</taxon>
        <taxon>Chitinophagaceae</taxon>
        <taxon>Sediminibacterium</taxon>
    </lineage>
</organism>
<comment type="pathway">
    <text evidence="2 12">Amino-acid biosynthesis; L-isoleucine biosynthesis; L-isoleucine from 2-oxobutanoate: step 4/4.</text>
</comment>
<dbReference type="PANTHER" id="PTHR42743:SF11">
    <property type="entry name" value="AMINODEOXYCHORISMATE LYASE"/>
    <property type="match status" value="1"/>
</dbReference>
<dbReference type="InterPro" id="IPR043132">
    <property type="entry name" value="BCAT-like_C"/>
</dbReference>
<evidence type="ECO:0000256" key="12">
    <source>
        <dbReference type="RuleBase" id="RU364094"/>
    </source>
</evidence>
<evidence type="ECO:0000256" key="2">
    <source>
        <dbReference type="ARBA" id="ARBA00004824"/>
    </source>
</evidence>
<sequence length="347" mass="39157">MSTPSAQLLLWLSLLSLYQTEEEFYYNINQLNYTAPPPKGGAFLFTQNKHMYYGSSTVIYFKDNFVKATEAGIDLYSQSLHYGYAVFEGIRSYQTDSGTVIFKAKEHYERLCYSAQVMGIPFSFSVEDLIDLTYELLKRNQFTDAYIRPIVLCSPNMSLSKGKESYLAITAWEWTNGYLSNQMRVMTSSYRRPNPSGFKINAKVSGHYVNSILACQEAKDNGFDEALLLDIHGHVAEGPGANVFIEKEGVLYTPAVGNILPGITRATLLELCDELNISVVEKNIRPEEIHDADSAFYCGTAAEVVALESLDNIPFRKQWSESLGFILQQAYKAKVLQKEFRKEMAEA</sequence>
<dbReference type="FunFam" id="3.20.10.10:FF:000002">
    <property type="entry name" value="D-alanine aminotransferase"/>
    <property type="match status" value="1"/>
</dbReference>
<dbReference type="SUPFAM" id="SSF56752">
    <property type="entry name" value="D-aminoacid aminotransferase-like PLP-dependent enzymes"/>
    <property type="match status" value="1"/>
</dbReference>
<keyword evidence="6 12" id="KW-0032">Aminotransferase</keyword>
<evidence type="ECO:0000256" key="6">
    <source>
        <dbReference type="ARBA" id="ARBA00022576"/>
    </source>
</evidence>
<dbReference type="GO" id="GO:0009082">
    <property type="term" value="P:branched-chain amino acid biosynthetic process"/>
    <property type="evidence" value="ECO:0007669"/>
    <property type="project" value="UniProtKB-KW"/>
</dbReference>
<evidence type="ECO:0000256" key="9">
    <source>
        <dbReference type="ARBA" id="ARBA00048212"/>
    </source>
</evidence>
<comment type="pathway">
    <text evidence="4 12">Amino-acid biosynthesis; L-leucine biosynthesis; L-leucine from 3-methyl-2-oxobutanoate: step 4/4.</text>
</comment>
<dbReference type="GO" id="GO:0004084">
    <property type="term" value="F:branched-chain-amino-acid transaminase activity"/>
    <property type="evidence" value="ECO:0007669"/>
    <property type="project" value="UniProtKB-EC"/>
</dbReference>
<dbReference type="AlphaFoldDB" id="A0AAT9GKX2"/>
<dbReference type="InterPro" id="IPR036038">
    <property type="entry name" value="Aminotransferase-like"/>
</dbReference>
<comment type="catalytic activity">
    <reaction evidence="11 12">
        <text>L-leucine + 2-oxoglutarate = 4-methyl-2-oxopentanoate + L-glutamate</text>
        <dbReference type="Rhea" id="RHEA:18321"/>
        <dbReference type="ChEBI" id="CHEBI:16810"/>
        <dbReference type="ChEBI" id="CHEBI:17865"/>
        <dbReference type="ChEBI" id="CHEBI:29985"/>
        <dbReference type="ChEBI" id="CHEBI:57427"/>
        <dbReference type="EC" id="2.6.1.42"/>
    </reaction>
</comment>
<comment type="cofactor">
    <cofactor evidence="1 12">
        <name>pyridoxal 5'-phosphate</name>
        <dbReference type="ChEBI" id="CHEBI:597326"/>
    </cofactor>
</comment>
<dbReference type="InterPro" id="IPR043131">
    <property type="entry name" value="BCAT-like_N"/>
</dbReference>
<gene>
    <name evidence="12" type="primary">ilvE</name>
    <name evidence="13" type="ORF">KACHI17_22220</name>
</gene>
<reference evidence="13" key="1">
    <citation type="submission" date="2024-02" db="EMBL/GenBank/DDBJ databases">
        <title>Sediminibacterium planktonica sp. nov. and Sediminibacterium longus sp. nov., isolated from surface lake and river water.</title>
        <authorList>
            <person name="Watanabe K."/>
            <person name="Takemine S."/>
            <person name="Ishii Y."/>
            <person name="Ogata Y."/>
            <person name="Shindo C."/>
            <person name="Suda W."/>
        </authorList>
    </citation>
    <scope>NUCLEOTIDE SEQUENCE</scope>
    <source>
        <strain evidence="13">KACHI17</strain>
    </source>
</reference>
<evidence type="ECO:0000256" key="3">
    <source>
        <dbReference type="ARBA" id="ARBA00004931"/>
    </source>
</evidence>
<dbReference type="PANTHER" id="PTHR42743">
    <property type="entry name" value="AMINO-ACID AMINOTRANSFERASE"/>
    <property type="match status" value="1"/>
</dbReference>
<evidence type="ECO:0000256" key="5">
    <source>
        <dbReference type="ARBA" id="ARBA00009320"/>
    </source>
</evidence>
<comment type="similarity">
    <text evidence="5 12">Belongs to the class-IV pyridoxal-phosphate-dependent aminotransferase family.</text>
</comment>
<evidence type="ECO:0000256" key="8">
    <source>
        <dbReference type="ARBA" id="ARBA00022898"/>
    </source>
</evidence>
<dbReference type="NCBIfam" id="TIGR01122">
    <property type="entry name" value="ilvE_I"/>
    <property type="match status" value="1"/>
</dbReference>
<evidence type="ECO:0000256" key="11">
    <source>
        <dbReference type="ARBA" id="ARBA00049229"/>
    </source>
</evidence>
<dbReference type="Pfam" id="PF01063">
    <property type="entry name" value="Aminotran_4"/>
    <property type="match status" value="1"/>
</dbReference>
<accession>A0AAT9GKX2</accession>
<dbReference type="RefSeq" id="WP_353548975.1">
    <property type="nucleotide sequence ID" value="NZ_AP029612.1"/>
</dbReference>
<name>A0AAT9GKX2_9BACT</name>
<comment type="catalytic activity">
    <reaction evidence="9 12">
        <text>L-valine + 2-oxoglutarate = 3-methyl-2-oxobutanoate + L-glutamate</text>
        <dbReference type="Rhea" id="RHEA:24813"/>
        <dbReference type="ChEBI" id="CHEBI:11851"/>
        <dbReference type="ChEBI" id="CHEBI:16810"/>
        <dbReference type="ChEBI" id="CHEBI:29985"/>
        <dbReference type="ChEBI" id="CHEBI:57762"/>
        <dbReference type="EC" id="2.6.1.42"/>
    </reaction>
</comment>
<keyword evidence="7 12" id="KW-0808">Transferase</keyword>
<protein>
    <recommendedName>
        <fullName evidence="12">Branched-chain-amino-acid aminotransferase</fullName>
        <shortName evidence="12">BCAT</shortName>
        <ecNumber evidence="12">2.6.1.42</ecNumber>
    </recommendedName>
</protein>
<evidence type="ECO:0000256" key="4">
    <source>
        <dbReference type="ARBA" id="ARBA00005072"/>
    </source>
</evidence>
<proteinExistence type="inferred from homology"/>
<dbReference type="NCBIfam" id="NF005146">
    <property type="entry name" value="PRK06606.1"/>
    <property type="match status" value="1"/>
</dbReference>
<keyword evidence="12" id="KW-0100">Branched-chain amino acid biosynthesis</keyword>
<dbReference type="EMBL" id="AP029612">
    <property type="protein sequence ID" value="BFG71341.1"/>
    <property type="molecule type" value="Genomic_DNA"/>
</dbReference>
<keyword evidence="12" id="KW-0028">Amino-acid biosynthesis</keyword>
<dbReference type="InterPro" id="IPR005785">
    <property type="entry name" value="B_amino_transI"/>
</dbReference>
<evidence type="ECO:0000256" key="10">
    <source>
        <dbReference type="ARBA" id="ARBA00048798"/>
    </source>
</evidence>
<comment type="catalytic activity">
    <reaction evidence="10 12">
        <text>L-isoleucine + 2-oxoglutarate = (S)-3-methyl-2-oxopentanoate + L-glutamate</text>
        <dbReference type="Rhea" id="RHEA:24801"/>
        <dbReference type="ChEBI" id="CHEBI:16810"/>
        <dbReference type="ChEBI" id="CHEBI:29985"/>
        <dbReference type="ChEBI" id="CHEBI:35146"/>
        <dbReference type="ChEBI" id="CHEBI:58045"/>
        <dbReference type="EC" id="2.6.1.42"/>
    </reaction>
</comment>
<dbReference type="GO" id="GO:0008652">
    <property type="term" value="P:amino acid biosynthetic process"/>
    <property type="evidence" value="ECO:0007669"/>
    <property type="project" value="UniProtKB-KW"/>
</dbReference>
<keyword evidence="8 12" id="KW-0663">Pyridoxal phosphate</keyword>
<evidence type="ECO:0000313" key="13">
    <source>
        <dbReference type="EMBL" id="BFG71341.1"/>
    </source>
</evidence>
<comment type="function">
    <text evidence="12">Acts on leucine, isoleucine and valine.</text>
</comment>
<dbReference type="InterPro" id="IPR001544">
    <property type="entry name" value="Aminotrans_IV"/>
</dbReference>
<dbReference type="Gene3D" id="3.30.470.10">
    <property type="match status" value="1"/>
</dbReference>
<dbReference type="Gene3D" id="3.20.10.10">
    <property type="entry name" value="D-amino Acid Aminotransferase, subunit A, domain 2"/>
    <property type="match status" value="1"/>
</dbReference>
<evidence type="ECO:0000256" key="7">
    <source>
        <dbReference type="ARBA" id="ARBA00022679"/>
    </source>
</evidence>
<dbReference type="EC" id="2.6.1.42" evidence="12"/>
<evidence type="ECO:0000256" key="1">
    <source>
        <dbReference type="ARBA" id="ARBA00001933"/>
    </source>
</evidence>
<comment type="pathway">
    <text evidence="3 12">Amino-acid biosynthesis; L-valine biosynthesis; L-valine from pyruvate: step 4/4.</text>
</comment>